<evidence type="ECO:0000256" key="2">
    <source>
        <dbReference type="ARBA" id="ARBA00023125"/>
    </source>
</evidence>
<proteinExistence type="predicted"/>
<accession>A0ABT4N4I4</accession>
<sequence>MSIENHRPRSASRRAGESGDDVDTRSLPIYEAGAIDVPFVIAGMYENVSRDTLWEEHSHPTHELLWSERGASSANIGPRIWTITPAIALWIPAGVRHSGWTPAGTLLRAAQFSIRSVPSISPGPVAVEASPLLRLLLDRLTAADIDADSRAMTETMVLDILAPAPNELLLRVPESPLLAPIVAAVGADPSDATQLAEWAKRLGVSARTITRAFLAETGVGFARWIATARVQHAITLLAQGEGIDEIAFTVGFRSSSAFGTAFRRVTGMSPGRFREQ</sequence>
<dbReference type="PANTHER" id="PTHR11019:SF199">
    <property type="entry name" value="HTH-TYPE TRANSCRIPTIONAL REGULATOR NIMR"/>
    <property type="match status" value="1"/>
</dbReference>
<dbReference type="SUPFAM" id="SSF51215">
    <property type="entry name" value="Regulatory protein AraC"/>
    <property type="match status" value="1"/>
</dbReference>
<dbReference type="InterPro" id="IPR009057">
    <property type="entry name" value="Homeodomain-like_sf"/>
</dbReference>
<dbReference type="SUPFAM" id="SSF46689">
    <property type="entry name" value="Homeodomain-like"/>
    <property type="match status" value="1"/>
</dbReference>
<dbReference type="EMBL" id="JAPWIE010000014">
    <property type="protein sequence ID" value="MCZ4553870.1"/>
    <property type="molecule type" value="Genomic_DNA"/>
</dbReference>
<comment type="caution">
    <text evidence="6">The sequence shown here is derived from an EMBL/GenBank/DDBJ whole genome shotgun (WGS) entry which is preliminary data.</text>
</comment>
<organism evidence="6 7">
    <name type="scientific">Gordonia rubripertincta</name>
    <name type="common">Rhodococcus corallinus</name>
    <dbReference type="NCBI Taxonomy" id="36822"/>
    <lineage>
        <taxon>Bacteria</taxon>
        <taxon>Bacillati</taxon>
        <taxon>Actinomycetota</taxon>
        <taxon>Actinomycetes</taxon>
        <taxon>Mycobacteriales</taxon>
        <taxon>Gordoniaceae</taxon>
        <taxon>Gordonia</taxon>
    </lineage>
</organism>
<dbReference type="RefSeq" id="WP_301574570.1">
    <property type="nucleotide sequence ID" value="NZ_JAPWIE010000014.1"/>
</dbReference>
<dbReference type="InterPro" id="IPR003313">
    <property type="entry name" value="AraC-bd"/>
</dbReference>
<dbReference type="InterPro" id="IPR037923">
    <property type="entry name" value="HTH-like"/>
</dbReference>
<evidence type="ECO:0000313" key="6">
    <source>
        <dbReference type="EMBL" id="MCZ4553870.1"/>
    </source>
</evidence>
<dbReference type="Proteomes" id="UP001067235">
    <property type="component" value="Unassembled WGS sequence"/>
</dbReference>
<dbReference type="PROSITE" id="PS01124">
    <property type="entry name" value="HTH_ARAC_FAMILY_2"/>
    <property type="match status" value="1"/>
</dbReference>
<evidence type="ECO:0000256" key="3">
    <source>
        <dbReference type="ARBA" id="ARBA00023163"/>
    </source>
</evidence>
<dbReference type="PRINTS" id="PR00032">
    <property type="entry name" value="HTHARAC"/>
</dbReference>
<keyword evidence="2" id="KW-0238">DNA-binding</keyword>
<dbReference type="Pfam" id="PF12833">
    <property type="entry name" value="HTH_18"/>
    <property type="match status" value="1"/>
</dbReference>
<dbReference type="PANTHER" id="PTHR11019">
    <property type="entry name" value="HTH-TYPE TRANSCRIPTIONAL REGULATOR NIMR"/>
    <property type="match status" value="1"/>
</dbReference>
<dbReference type="InterPro" id="IPR018062">
    <property type="entry name" value="HTH_AraC-typ_CS"/>
</dbReference>
<feature type="domain" description="HTH araC/xylS-type" evidence="5">
    <location>
        <begin position="179"/>
        <end position="276"/>
    </location>
</feature>
<evidence type="ECO:0000256" key="1">
    <source>
        <dbReference type="ARBA" id="ARBA00023015"/>
    </source>
</evidence>
<evidence type="ECO:0000259" key="5">
    <source>
        <dbReference type="PROSITE" id="PS01124"/>
    </source>
</evidence>
<dbReference type="PROSITE" id="PS00041">
    <property type="entry name" value="HTH_ARAC_FAMILY_1"/>
    <property type="match status" value="1"/>
</dbReference>
<keyword evidence="1" id="KW-0805">Transcription regulation</keyword>
<dbReference type="InterPro" id="IPR018060">
    <property type="entry name" value="HTH_AraC"/>
</dbReference>
<dbReference type="InterPro" id="IPR020449">
    <property type="entry name" value="Tscrpt_reg_AraC-type_HTH"/>
</dbReference>
<gene>
    <name evidence="6" type="ORF">O4213_28040</name>
</gene>
<keyword evidence="7" id="KW-1185">Reference proteome</keyword>
<keyword evidence="3" id="KW-0804">Transcription</keyword>
<evidence type="ECO:0000256" key="4">
    <source>
        <dbReference type="SAM" id="MobiDB-lite"/>
    </source>
</evidence>
<dbReference type="SMART" id="SM00342">
    <property type="entry name" value="HTH_ARAC"/>
    <property type="match status" value="1"/>
</dbReference>
<protein>
    <submittedName>
        <fullName evidence="6">AraC family transcriptional regulator</fullName>
    </submittedName>
</protein>
<name>A0ABT4N4I4_GORRU</name>
<reference evidence="6" key="1">
    <citation type="submission" date="2022-12" db="EMBL/GenBank/DDBJ databases">
        <authorList>
            <person name="Krivoruchko A.V."/>
            <person name="Elkin A."/>
        </authorList>
    </citation>
    <scope>NUCLEOTIDE SEQUENCE</scope>
    <source>
        <strain evidence="6">IEGM 1388</strain>
    </source>
</reference>
<evidence type="ECO:0000313" key="7">
    <source>
        <dbReference type="Proteomes" id="UP001067235"/>
    </source>
</evidence>
<dbReference type="Pfam" id="PF02311">
    <property type="entry name" value="AraC_binding"/>
    <property type="match status" value="1"/>
</dbReference>
<dbReference type="Gene3D" id="1.10.10.60">
    <property type="entry name" value="Homeodomain-like"/>
    <property type="match status" value="1"/>
</dbReference>
<feature type="region of interest" description="Disordered" evidence="4">
    <location>
        <begin position="1"/>
        <end position="23"/>
    </location>
</feature>